<dbReference type="PANTHER" id="PTHR30154">
    <property type="entry name" value="LEUCINE-RESPONSIVE REGULATORY PROTEIN"/>
    <property type="match status" value="1"/>
</dbReference>
<dbReference type="AlphaFoldDB" id="A0A2N9XZJ3"/>
<evidence type="ECO:0000256" key="1">
    <source>
        <dbReference type="ARBA" id="ARBA00023015"/>
    </source>
</evidence>
<dbReference type="InterPro" id="IPR011991">
    <property type="entry name" value="ArsR-like_HTH"/>
</dbReference>
<dbReference type="GO" id="GO:0043565">
    <property type="term" value="F:sequence-specific DNA binding"/>
    <property type="evidence" value="ECO:0007669"/>
    <property type="project" value="InterPro"/>
</dbReference>
<organism evidence="5 7">
    <name type="scientific">Snodgrassella alvi</name>
    <dbReference type="NCBI Taxonomy" id="1196083"/>
    <lineage>
        <taxon>Bacteria</taxon>
        <taxon>Pseudomonadati</taxon>
        <taxon>Pseudomonadota</taxon>
        <taxon>Betaproteobacteria</taxon>
        <taxon>Neisseriales</taxon>
        <taxon>Neisseriaceae</taxon>
        <taxon>Snodgrassella</taxon>
    </lineage>
</organism>
<proteinExistence type="predicted"/>
<evidence type="ECO:0000256" key="2">
    <source>
        <dbReference type="ARBA" id="ARBA00023125"/>
    </source>
</evidence>
<evidence type="ECO:0000313" key="6">
    <source>
        <dbReference type="EMBL" id="PIT57390.1"/>
    </source>
</evidence>
<dbReference type="PRINTS" id="PR00033">
    <property type="entry name" value="HTHASNC"/>
</dbReference>
<name>A0A2N9XZJ3_9NEIS</name>
<dbReference type="PROSITE" id="PS00519">
    <property type="entry name" value="HTH_ASNC_1"/>
    <property type="match status" value="1"/>
</dbReference>
<dbReference type="InterPro" id="IPR011008">
    <property type="entry name" value="Dimeric_a/b-barrel"/>
</dbReference>
<dbReference type="GO" id="GO:0006355">
    <property type="term" value="P:regulation of DNA-templated transcription"/>
    <property type="evidence" value="ECO:0007669"/>
    <property type="project" value="UniProtKB-ARBA"/>
</dbReference>
<accession>A0A2N9XZJ3</accession>
<dbReference type="InterPro" id="IPR019887">
    <property type="entry name" value="Tscrpt_reg_AsnC/Lrp_C"/>
</dbReference>
<keyword evidence="2" id="KW-0238">DNA-binding</keyword>
<gene>
    <name evidence="6" type="ORF">BHC49_03460</name>
    <name evidence="5" type="ORF">BHC49_03830</name>
</gene>
<reference evidence="5 7" key="1">
    <citation type="journal article" date="2017" name="MBio">
        <title>Type VI secretion-mediated competition in the bee gut microbiome.</title>
        <authorList>
            <person name="Steele M.I."/>
            <person name="Kwong W.K."/>
            <person name="Powell J.E."/>
            <person name="Whiteley M."/>
            <person name="Moran N.A."/>
        </authorList>
    </citation>
    <scope>NUCLEOTIDE SEQUENCE [LARGE SCALE GENOMIC DNA]</scope>
    <source>
        <strain evidence="5 7">Nev3CBA3</strain>
    </source>
</reference>
<dbReference type="InterPro" id="IPR036390">
    <property type="entry name" value="WH_DNA-bd_sf"/>
</dbReference>
<dbReference type="InterPro" id="IPR019885">
    <property type="entry name" value="Tscrpt_reg_HTH_AsnC-type_CS"/>
</dbReference>
<evidence type="ECO:0000313" key="5">
    <source>
        <dbReference type="EMBL" id="PIT56935.1"/>
    </source>
</evidence>
<dbReference type="GO" id="GO:0005829">
    <property type="term" value="C:cytosol"/>
    <property type="evidence" value="ECO:0007669"/>
    <property type="project" value="TreeGrafter"/>
</dbReference>
<dbReference type="InterPro" id="IPR000485">
    <property type="entry name" value="AsnC-type_HTH_dom"/>
</dbReference>
<dbReference type="FunFam" id="1.10.10.10:FF:000492">
    <property type="entry name" value="Transcriptional regulator, AsnC family"/>
    <property type="match status" value="1"/>
</dbReference>
<dbReference type="PROSITE" id="PS50956">
    <property type="entry name" value="HTH_ASNC_2"/>
    <property type="match status" value="1"/>
</dbReference>
<dbReference type="Gene3D" id="3.30.70.920">
    <property type="match status" value="1"/>
</dbReference>
<dbReference type="InterPro" id="IPR019888">
    <property type="entry name" value="Tscrpt_reg_AsnC-like"/>
</dbReference>
<dbReference type="Gene3D" id="1.10.10.10">
    <property type="entry name" value="Winged helix-like DNA-binding domain superfamily/Winged helix DNA-binding domain"/>
    <property type="match status" value="1"/>
</dbReference>
<evidence type="ECO:0000313" key="7">
    <source>
        <dbReference type="Proteomes" id="UP000229434"/>
    </source>
</evidence>
<dbReference type="InterPro" id="IPR036388">
    <property type="entry name" value="WH-like_DNA-bd_sf"/>
</dbReference>
<dbReference type="EMBL" id="MEIS01000082">
    <property type="protein sequence ID" value="PIT56935.1"/>
    <property type="molecule type" value="Genomic_DNA"/>
</dbReference>
<protein>
    <submittedName>
        <fullName evidence="5">ArsR family transcriptional regulator</fullName>
    </submittedName>
</protein>
<comment type="caution">
    <text evidence="5">The sequence shown here is derived from an EMBL/GenBank/DDBJ whole genome shotgun (WGS) entry which is preliminary data.</text>
</comment>
<dbReference type="RefSeq" id="WP_100136998.1">
    <property type="nucleotide sequence ID" value="NZ_MEIS01000074.1"/>
</dbReference>
<dbReference type="SUPFAM" id="SSF46785">
    <property type="entry name" value="Winged helix' DNA-binding domain"/>
    <property type="match status" value="1"/>
</dbReference>
<dbReference type="Pfam" id="PF01037">
    <property type="entry name" value="AsnC_trans_reg"/>
    <property type="match status" value="1"/>
</dbReference>
<dbReference type="Proteomes" id="UP000229434">
    <property type="component" value="Unassembled WGS sequence"/>
</dbReference>
<dbReference type="GO" id="GO:0043200">
    <property type="term" value="P:response to amino acid"/>
    <property type="evidence" value="ECO:0007669"/>
    <property type="project" value="TreeGrafter"/>
</dbReference>
<dbReference type="EMBL" id="MEIS01000074">
    <property type="protein sequence ID" value="PIT57390.1"/>
    <property type="molecule type" value="Genomic_DNA"/>
</dbReference>
<dbReference type="Pfam" id="PF13412">
    <property type="entry name" value="HTH_24"/>
    <property type="match status" value="1"/>
</dbReference>
<feature type="domain" description="HTH asnC-type" evidence="4">
    <location>
        <begin position="6"/>
        <end position="69"/>
    </location>
</feature>
<dbReference type="CDD" id="cd00090">
    <property type="entry name" value="HTH_ARSR"/>
    <property type="match status" value="1"/>
</dbReference>
<dbReference type="PANTHER" id="PTHR30154:SF46">
    <property type="entry name" value="TRANSCRIPTIONAL REGULATORY PROTEIN"/>
    <property type="match status" value="1"/>
</dbReference>
<sequence>MAISFLDKTDLKILQVLQDNGRLSNVELSERVALSPSPCLRRLKQLEESGIIRRYAALLDPCNIALGLQAFIRVRVNKSKQSRDEFTLAVQHWPQVLNCFALTGETDYILQAFFSDMNAFSYFVLETLLATPGVEDARSSFVLKEIKATTSLPLEHLDINQ</sequence>
<evidence type="ECO:0000256" key="3">
    <source>
        <dbReference type="ARBA" id="ARBA00023163"/>
    </source>
</evidence>
<dbReference type="SMART" id="SM00344">
    <property type="entry name" value="HTH_ASNC"/>
    <property type="match status" value="1"/>
</dbReference>
<keyword evidence="1" id="KW-0805">Transcription regulation</keyword>
<keyword evidence="3" id="KW-0804">Transcription</keyword>
<evidence type="ECO:0000259" key="4">
    <source>
        <dbReference type="PROSITE" id="PS50956"/>
    </source>
</evidence>
<dbReference type="SUPFAM" id="SSF54909">
    <property type="entry name" value="Dimeric alpha+beta barrel"/>
    <property type="match status" value="1"/>
</dbReference>